<reference evidence="2 3" key="1">
    <citation type="submission" date="2016-10" db="EMBL/GenBank/DDBJ databases">
        <title>Comparative genome analysis of multiple Pseudomonas spp. focuses on biocontrol and plant growth promoting traits.</title>
        <authorList>
            <person name="Tao X.-Y."/>
            <person name="Taylor C.G."/>
        </authorList>
    </citation>
    <scope>NUCLEOTIDE SEQUENCE [LARGE SCALE GENOMIC DNA]</scope>
    <source>
        <strain evidence="2 3">37D10</strain>
    </source>
</reference>
<accession>A0A423GZV3</accession>
<name>A0A423GZV3_9PSED</name>
<dbReference type="InterPro" id="IPR005119">
    <property type="entry name" value="LysR_subst-bd"/>
</dbReference>
<gene>
    <name evidence="2" type="ORF">BK658_03370</name>
</gene>
<comment type="caution">
    <text evidence="2">The sequence shown here is derived from an EMBL/GenBank/DDBJ whole genome shotgun (WGS) entry which is preliminary data.</text>
</comment>
<evidence type="ECO:0000259" key="1">
    <source>
        <dbReference type="Pfam" id="PF03466"/>
    </source>
</evidence>
<dbReference type="Gene3D" id="3.40.190.290">
    <property type="match status" value="1"/>
</dbReference>
<dbReference type="Proteomes" id="UP000284684">
    <property type="component" value="Unassembled WGS sequence"/>
</dbReference>
<dbReference type="AlphaFoldDB" id="A0A423GZV3"/>
<evidence type="ECO:0000313" key="3">
    <source>
        <dbReference type="Proteomes" id="UP000284684"/>
    </source>
</evidence>
<organism evidence="2 3">
    <name type="scientific">Pseudomonas brassicacearum</name>
    <dbReference type="NCBI Taxonomy" id="930166"/>
    <lineage>
        <taxon>Bacteria</taxon>
        <taxon>Pseudomonadati</taxon>
        <taxon>Pseudomonadota</taxon>
        <taxon>Gammaproteobacteria</taxon>
        <taxon>Pseudomonadales</taxon>
        <taxon>Pseudomonadaceae</taxon>
        <taxon>Pseudomonas</taxon>
    </lineage>
</organism>
<dbReference type="Pfam" id="PF03466">
    <property type="entry name" value="LysR_substrate"/>
    <property type="match status" value="1"/>
</dbReference>
<dbReference type="SUPFAM" id="SSF53850">
    <property type="entry name" value="Periplasmic binding protein-like II"/>
    <property type="match status" value="1"/>
</dbReference>
<dbReference type="EMBL" id="MOBI01000004">
    <property type="protein sequence ID" value="RON03904.1"/>
    <property type="molecule type" value="Genomic_DNA"/>
</dbReference>
<evidence type="ECO:0000313" key="2">
    <source>
        <dbReference type="EMBL" id="RON03904.1"/>
    </source>
</evidence>
<feature type="domain" description="LysR substrate-binding" evidence="1">
    <location>
        <begin position="8"/>
        <end position="164"/>
    </location>
</feature>
<protein>
    <recommendedName>
        <fullName evidence="1">LysR substrate-binding domain-containing protein</fullName>
    </recommendedName>
</protein>
<proteinExistence type="predicted"/>
<sequence>MVQLTAVHLSERELSKDLLKRETADIFIAPSTILDGQHLEHSHWSGHYVLVVPQGYERQTHAQLFGSMPYLGYRHAGGERLMSQLAELPYLTQRGEISCVQTLLSLIGAGHCWSILPSTVLPPSPRKIRYMPLPMHLKRRISVIARPMSLLSAAARVVIEILKNSDRVAD</sequence>